<name>A0A160T6C0_9CHLR</name>
<evidence type="ECO:0000313" key="2">
    <source>
        <dbReference type="Proteomes" id="UP000215027"/>
    </source>
</evidence>
<dbReference type="KEGG" id="pbf:CFX0092_A3201"/>
<accession>A0A160T6C0</accession>
<dbReference type="RefSeq" id="WP_157913209.1">
    <property type="nucleotide sequence ID" value="NZ_LN890655.1"/>
</dbReference>
<organism evidence="1 2">
    <name type="scientific">Candidatus Promineifilum breve</name>
    <dbReference type="NCBI Taxonomy" id="1806508"/>
    <lineage>
        <taxon>Bacteria</taxon>
        <taxon>Bacillati</taxon>
        <taxon>Chloroflexota</taxon>
        <taxon>Ardenticatenia</taxon>
        <taxon>Candidatus Promineifilales</taxon>
        <taxon>Candidatus Promineifilaceae</taxon>
        <taxon>Candidatus Promineifilum</taxon>
    </lineage>
</organism>
<dbReference type="EMBL" id="LN890655">
    <property type="protein sequence ID" value="CUS05079.2"/>
    <property type="molecule type" value="Genomic_DNA"/>
</dbReference>
<dbReference type="AlphaFoldDB" id="A0A160T6C0"/>
<dbReference type="Proteomes" id="UP000215027">
    <property type="component" value="Chromosome I"/>
</dbReference>
<keyword evidence="2" id="KW-1185">Reference proteome</keyword>
<gene>
    <name evidence="1" type="ORF">CFX0092_A3201</name>
</gene>
<protein>
    <submittedName>
        <fullName evidence="1">Uncharacterized protein</fullName>
    </submittedName>
</protein>
<dbReference type="OrthoDB" id="165454at2"/>
<reference evidence="1" key="1">
    <citation type="submission" date="2016-01" db="EMBL/GenBank/DDBJ databases">
        <authorList>
            <person name="Mcilroy J.S."/>
            <person name="Karst M S."/>
            <person name="Albertsen M."/>
        </authorList>
    </citation>
    <scope>NUCLEOTIDE SEQUENCE</scope>
    <source>
        <strain evidence="1">Cfx-K</strain>
    </source>
</reference>
<evidence type="ECO:0000313" key="1">
    <source>
        <dbReference type="EMBL" id="CUS05079.2"/>
    </source>
</evidence>
<proteinExistence type="predicted"/>
<sequence>MSRVIHVDNPGKRRNQARRSIAEILRLLGRKAQIDDEARDMAAMLVYLLREIKATVDESAAAWEKRGYWMKVERFVRDYEWIPELAANIDDVIRHGAWDLLPELLADLMPRFDDIHIKTMTRKPSDWRGAYRKLLAEPPVSVLR</sequence>